<dbReference type="SMART" id="SM00448">
    <property type="entry name" value="REC"/>
    <property type="match status" value="1"/>
</dbReference>
<dbReference type="InterPro" id="IPR003594">
    <property type="entry name" value="HATPase_dom"/>
</dbReference>
<feature type="modified residue" description="4-aspartylphosphate" evidence="2">
    <location>
        <position position="594"/>
    </location>
</feature>
<dbReference type="SUPFAM" id="SSF55874">
    <property type="entry name" value="ATPase domain of HSP90 chaperone/DNA topoisomerase II/histidine kinase"/>
    <property type="match status" value="1"/>
</dbReference>
<evidence type="ECO:0008006" key="8">
    <source>
        <dbReference type="Google" id="ProtNLM"/>
    </source>
</evidence>
<evidence type="ECO:0000256" key="3">
    <source>
        <dbReference type="SAM" id="MobiDB-lite"/>
    </source>
</evidence>
<evidence type="ECO:0000259" key="4">
    <source>
        <dbReference type="PROSITE" id="PS50109"/>
    </source>
</evidence>
<dbReference type="SMART" id="SM00388">
    <property type="entry name" value="HisKA"/>
    <property type="match status" value="1"/>
</dbReference>
<dbReference type="SUPFAM" id="SSF52172">
    <property type="entry name" value="CheY-like"/>
    <property type="match status" value="1"/>
</dbReference>
<sequence length="654" mass="74246">MKVQENGTQNEEGNESLSISSSSLNESFRKIHEESHLHRKKQLAIDQENFRSKLVHSLQRTTLKPTEEQMPRKQKKMLKIKDLKKNILLDLSESDAAQSNLHQVSFFGFDSMWEYILQKSTKSSQMSHNSNDTSQNSLDGLYFQLEQMKDDRKNVQMAGEDVDHSKLQLFSQVVEVQKGRRLVVTTIRDMSPWLELEQQKNMSQIKTLAFAQAAHEFRNPLNAIISSLDLISGSVKKTRDKLYFNTARSCSQLMLYLIKDILDLSQIEAKSFILNQMNADLYEIMLECVQIFQTKATEKRIELIIDKQGLLNLPKEIYTDGNRLKQIIINIISNSIKYTEKGFVKLTGGCDKQSQSIVIRVEDTGVGMTEEQISNLFKAYTKFSINRHLNREGVGLGLTICLNLAKALGGEIKAQSIPQVGSQFTLRIPWIRPLGSRLSSSLKERVMRKESLDQYITEFPYPMHSDKLEIIESKRLPKLLKRDLYSGFPRIRQSKKLEEMAEQGSGLSKFTPAISTSSLQDDSTALPCDCPHILIVDDEPFNLIALEGLIASINPQLRVQKAYNGKEAVQKVEMYLNCSKGAHALGIFQLIITDKQMPVMNGLELARALADKKTFEIVLLSGDDGGDSQMFKMVLRKPVEMRELKKAINSLVSI</sequence>
<evidence type="ECO:0000313" key="6">
    <source>
        <dbReference type="EMBL" id="TNV83994.1"/>
    </source>
</evidence>
<dbReference type="GO" id="GO:0000155">
    <property type="term" value="F:phosphorelay sensor kinase activity"/>
    <property type="evidence" value="ECO:0007669"/>
    <property type="project" value="InterPro"/>
</dbReference>
<evidence type="ECO:0000256" key="2">
    <source>
        <dbReference type="PROSITE-ProRule" id="PRU00169"/>
    </source>
</evidence>
<feature type="domain" description="Histidine kinase" evidence="4">
    <location>
        <begin position="212"/>
        <end position="432"/>
    </location>
</feature>
<dbReference type="CDD" id="cd17546">
    <property type="entry name" value="REC_hyHK_CKI1_RcsC-like"/>
    <property type="match status" value="1"/>
</dbReference>
<dbReference type="InterPro" id="IPR004358">
    <property type="entry name" value="Sig_transdc_His_kin-like_C"/>
</dbReference>
<reference evidence="6" key="1">
    <citation type="submission" date="2019-06" db="EMBL/GenBank/DDBJ databases">
        <authorList>
            <person name="Zheng W."/>
        </authorList>
    </citation>
    <scope>NUCLEOTIDE SEQUENCE</scope>
    <source>
        <strain evidence="6">QDHG01</strain>
    </source>
</reference>
<dbReference type="Gene3D" id="1.10.287.130">
    <property type="match status" value="1"/>
</dbReference>
<feature type="domain" description="Response regulatory" evidence="5">
    <location>
        <begin position="532"/>
        <end position="652"/>
    </location>
</feature>
<dbReference type="Pfam" id="PF02518">
    <property type="entry name" value="HATPase_c"/>
    <property type="match status" value="1"/>
</dbReference>
<dbReference type="SMART" id="SM00387">
    <property type="entry name" value="HATPase_c"/>
    <property type="match status" value="1"/>
</dbReference>
<dbReference type="Gene3D" id="3.40.50.2300">
    <property type="match status" value="1"/>
</dbReference>
<feature type="region of interest" description="Disordered" evidence="3">
    <location>
        <begin position="1"/>
        <end position="23"/>
    </location>
</feature>
<dbReference type="InterPro" id="IPR003661">
    <property type="entry name" value="HisK_dim/P_dom"/>
</dbReference>
<protein>
    <recommendedName>
        <fullName evidence="8">Histidine kinase</fullName>
    </recommendedName>
</protein>
<dbReference type="EMBL" id="RRYP01003239">
    <property type="protein sequence ID" value="TNV83994.1"/>
    <property type="molecule type" value="Genomic_DNA"/>
</dbReference>
<dbReference type="InterPro" id="IPR036097">
    <property type="entry name" value="HisK_dim/P_sf"/>
</dbReference>
<dbReference type="InterPro" id="IPR050956">
    <property type="entry name" value="2C_system_His_kinase"/>
</dbReference>
<organism evidence="6 7">
    <name type="scientific">Halteria grandinella</name>
    <dbReference type="NCBI Taxonomy" id="5974"/>
    <lineage>
        <taxon>Eukaryota</taxon>
        <taxon>Sar</taxon>
        <taxon>Alveolata</taxon>
        <taxon>Ciliophora</taxon>
        <taxon>Intramacronucleata</taxon>
        <taxon>Spirotrichea</taxon>
        <taxon>Stichotrichia</taxon>
        <taxon>Sporadotrichida</taxon>
        <taxon>Halteriidae</taxon>
        <taxon>Halteria</taxon>
    </lineage>
</organism>
<dbReference type="PANTHER" id="PTHR43719">
    <property type="entry name" value="TWO-COMPONENT HISTIDINE KINASE"/>
    <property type="match status" value="1"/>
</dbReference>
<dbReference type="Pfam" id="PF00512">
    <property type="entry name" value="HisKA"/>
    <property type="match status" value="1"/>
</dbReference>
<dbReference type="Gene3D" id="3.30.565.10">
    <property type="entry name" value="Histidine kinase-like ATPase, C-terminal domain"/>
    <property type="match status" value="1"/>
</dbReference>
<dbReference type="AlphaFoldDB" id="A0A8J8P1C1"/>
<dbReference type="InterPro" id="IPR036890">
    <property type="entry name" value="HATPase_C_sf"/>
</dbReference>
<dbReference type="PRINTS" id="PR00344">
    <property type="entry name" value="BCTRLSENSOR"/>
</dbReference>
<dbReference type="PROSITE" id="PS50109">
    <property type="entry name" value="HIS_KIN"/>
    <property type="match status" value="1"/>
</dbReference>
<dbReference type="InterPro" id="IPR005467">
    <property type="entry name" value="His_kinase_dom"/>
</dbReference>
<gene>
    <name evidence="6" type="ORF">FGO68_gene16496</name>
</gene>
<keyword evidence="1 2" id="KW-0597">Phosphoprotein</keyword>
<name>A0A8J8P1C1_HALGN</name>
<dbReference type="InterPro" id="IPR011006">
    <property type="entry name" value="CheY-like_superfamily"/>
</dbReference>
<dbReference type="InterPro" id="IPR001789">
    <property type="entry name" value="Sig_transdc_resp-reg_receiver"/>
</dbReference>
<evidence type="ECO:0000259" key="5">
    <source>
        <dbReference type="PROSITE" id="PS50110"/>
    </source>
</evidence>
<dbReference type="SUPFAM" id="SSF47384">
    <property type="entry name" value="Homodimeric domain of signal transducing histidine kinase"/>
    <property type="match status" value="1"/>
</dbReference>
<dbReference type="Proteomes" id="UP000785679">
    <property type="component" value="Unassembled WGS sequence"/>
</dbReference>
<proteinExistence type="predicted"/>
<evidence type="ECO:0000256" key="1">
    <source>
        <dbReference type="ARBA" id="ARBA00022553"/>
    </source>
</evidence>
<dbReference type="PANTHER" id="PTHR43719:SF28">
    <property type="entry name" value="PEROXIDE STRESS-ACTIVATED HISTIDINE KINASE MAK1-RELATED"/>
    <property type="match status" value="1"/>
</dbReference>
<evidence type="ECO:0000313" key="7">
    <source>
        <dbReference type="Proteomes" id="UP000785679"/>
    </source>
</evidence>
<comment type="caution">
    <text evidence="6">The sequence shown here is derived from an EMBL/GenBank/DDBJ whole genome shotgun (WGS) entry which is preliminary data.</text>
</comment>
<dbReference type="Pfam" id="PF00072">
    <property type="entry name" value="Response_reg"/>
    <property type="match status" value="1"/>
</dbReference>
<dbReference type="OrthoDB" id="60033at2759"/>
<dbReference type="CDD" id="cd00082">
    <property type="entry name" value="HisKA"/>
    <property type="match status" value="1"/>
</dbReference>
<dbReference type="PROSITE" id="PS50110">
    <property type="entry name" value="RESPONSE_REGULATORY"/>
    <property type="match status" value="1"/>
</dbReference>
<accession>A0A8J8P1C1</accession>
<keyword evidence="7" id="KW-1185">Reference proteome</keyword>